<dbReference type="RefSeq" id="XP_067754307.1">
    <property type="nucleotide sequence ID" value="XM_067898150.1"/>
</dbReference>
<gene>
    <name evidence="2" type="ORF">JKF63_02108</name>
</gene>
<dbReference type="AlphaFoldDB" id="A0A836IGS8"/>
<feature type="region of interest" description="Disordered" evidence="1">
    <location>
        <begin position="883"/>
        <end position="941"/>
    </location>
</feature>
<dbReference type="Proteomes" id="UP000674318">
    <property type="component" value="Unassembled WGS sequence"/>
</dbReference>
<organism evidence="2 3">
    <name type="scientific">Porcisia hertigi</name>
    <dbReference type="NCBI Taxonomy" id="2761500"/>
    <lineage>
        <taxon>Eukaryota</taxon>
        <taxon>Discoba</taxon>
        <taxon>Euglenozoa</taxon>
        <taxon>Kinetoplastea</taxon>
        <taxon>Metakinetoplastina</taxon>
        <taxon>Trypanosomatida</taxon>
        <taxon>Trypanosomatidae</taxon>
        <taxon>Leishmaniinae</taxon>
        <taxon>Porcisia</taxon>
    </lineage>
</organism>
<dbReference type="InterPro" id="IPR008614">
    <property type="entry name" value="FIBP"/>
</dbReference>
<reference evidence="2 3" key="1">
    <citation type="submission" date="2021-02" db="EMBL/GenBank/DDBJ databases">
        <title>Porcisia hertigi Genome sequencing and assembly.</title>
        <authorList>
            <person name="Almutairi H."/>
            <person name="Gatherer D."/>
        </authorList>
    </citation>
    <scope>NUCLEOTIDE SEQUENCE [LARGE SCALE GENOMIC DNA]</scope>
    <source>
        <strain evidence="2 3">C119</strain>
    </source>
</reference>
<feature type="compositionally biased region" description="Low complexity" evidence="1">
    <location>
        <begin position="60"/>
        <end position="86"/>
    </location>
</feature>
<keyword evidence="3" id="KW-1185">Reference proteome</keyword>
<dbReference type="KEGG" id="phet:94288227"/>
<evidence type="ECO:0000256" key="1">
    <source>
        <dbReference type="SAM" id="MobiDB-lite"/>
    </source>
</evidence>
<feature type="compositionally biased region" description="Polar residues" evidence="1">
    <location>
        <begin position="302"/>
        <end position="314"/>
    </location>
</feature>
<sequence>MPVAVSMHACSAWPMSIDFVAFRLFLAGYSVEEAVEQLMALQRETPLKPLLPRTFAALPSSSTSSNSGRDLEASPASSSQSVSGSVARRRHRRQKRASQKPQYSLPVMHASAHQVEDGRLTAEVENPEEITTTTESILEAALPCTSSAGNDPSEVPPPATISAVGISASPSTAVCVLASSSASQSTQSPQTHCRFPPHHQDRWRRCRRSEEKKLLHSALQSSRSRTGVASSTATTHASLLLPPTLNNVHTESMPFAPGFTTLRRPTDDSFVSANAAFPTADTCGCNGTRAGAARGNQHLQRVNVSSNKAPQPSEQRPDKRPKDHAERECFCLDEGYIKFQRQLQETEAMGGAGVGFSCLQSRYLFEEVTEQYQAFRELAREEQLGSPYAFLSNYYIPIPVATRLQLLQMYYETDAGVFQWAFGDKLSRFDLPAALSAVREEKINRTLPGGVGGLGSGSAGSGSAADGVGAAASFWASRWKSSPGKLATMNAATVARLSEQHVDALRRQWENVKHVCSTVAALYRGKGGLCVPLDMPLLTTIHQCFGLRNEQALDYATAAFGFEHRLETRLFEHLHNFSEYGAICSILASLWCDRSGYLLCEVFRAGCHRLSRLLDEYRILSELHLIVFGEAMRPRWQVQLDEVQRVITTSSLVDKNSVASATVANSLAPAISGSVATPVQATGGATPTLCTSTGVGGPHFGGAPGGSGHLGSTIGGAIPDAGSTNTFTSAASPTATGQSSATNMHSPFSGNGQFSRSFLMEFPFLMKHLFRISVALGGSGGVNDGLDIFFTRIYSYLEHLSSRTAPAIVSRVMSAAAPGGSAMTAACTVASQNGVSAGSSGAVSCFSSSTAPFGSPSRLRHGSRAQSDGDLTRAAVEGGVTTKAATAAATPPPHGAKPKSTTSTCFGTNVSGPTRSSLTRVRSSSHLPQVSDSRGGNADATTVSTVTSAATLRTAGGGSSCPDDVMGVNAPCSYVVSPVVNTSLFQASSVLLPLTGVIAANNGPTIGSFTSSQQLLPRVANRGLAQEDEPANTDTGTRGGKGEILARSTAAGARVTSRSPPSIGVSISSPTKQPEHVSTSLLSSQVSDMVLKVVDKRYLRELCKLLTALPHSWQQLTALTKDDHTATDRALSDLAMALKAITQVLMASDDFH</sequence>
<dbReference type="PANTHER" id="PTHR13223">
    <property type="entry name" value="ACIDIC FIBROBLAST GROWTH FACTOR INTRACELLULAR BINDING PROTEIN"/>
    <property type="match status" value="1"/>
</dbReference>
<feature type="compositionally biased region" description="Low complexity" evidence="1">
    <location>
        <begin position="914"/>
        <end position="925"/>
    </location>
</feature>
<dbReference type="OrthoDB" id="16955at2759"/>
<dbReference type="GeneID" id="94288227"/>
<feature type="compositionally biased region" description="Basic residues" evidence="1">
    <location>
        <begin position="87"/>
        <end position="98"/>
    </location>
</feature>
<feature type="compositionally biased region" description="Low complexity" evidence="1">
    <location>
        <begin position="1057"/>
        <end position="1070"/>
    </location>
</feature>
<feature type="region of interest" description="Disordered" evidence="1">
    <location>
        <begin position="302"/>
        <end position="324"/>
    </location>
</feature>
<name>A0A836IGS8_9TRYP</name>
<protein>
    <submittedName>
        <fullName evidence="2">Uncharacterized protein</fullName>
    </submittedName>
</protein>
<dbReference type="EMBL" id="JAFJZO010000033">
    <property type="protein sequence ID" value="KAG5495055.1"/>
    <property type="molecule type" value="Genomic_DNA"/>
</dbReference>
<dbReference type="GO" id="GO:0005634">
    <property type="term" value="C:nucleus"/>
    <property type="evidence" value="ECO:0007669"/>
    <property type="project" value="TreeGrafter"/>
</dbReference>
<proteinExistence type="predicted"/>
<evidence type="ECO:0000313" key="3">
    <source>
        <dbReference type="Proteomes" id="UP000674318"/>
    </source>
</evidence>
<accession>A0A836IGS8</accession>
<feature type="compositionally biased region" description="Polar residues" evidence="1">
    <location>
        <begin position="900"/>
        <end position="913"/>
    </location>
</feature>
<feature type="compositionally biased region" description="Basic and acidic residues" evidence="1">
    <location>
        <begin position="315"/>
        <end position="324"/>
    </location>
</feature>
<dbReference type="PANTHER" id="PTHR13223:SF2">
    <property type="entry name" value="ACIDIC FIBROBLAST GROWTH FACTOR INTRACELLULAR-BINDING PROTEIN"/>
    <property type="match status" value="1"/>
</dbReference>
<feature type="region of interest" description="Disordered" evidence="1">
    <location>
        <begin position="58"/>
        <end position="107"/>
    </location>
</feature>
<feature type="region of interest" description="Disordered" evidence="1">
    <location>
        <begin position="1023"/>
        <end position="1080"/>
    </location>
</feature>
<comment type="caution">
    <text evidence="2">The sequence shown here is derived from an EMBL/GenBank/DDBJ whole genome shotgun (WGS) entry which is preliminary data.</text>
</comment>
<feature type="region of interest" description="Disordered" evidence="1">
    <location>
        <begin position="850"/>
        <end position="870"/>
    </location>
</feature>
<evidence type="ECO:0000313" key="2">
    <source>
        <dbReference type="EMBL" id="KAG5495055.1"/>
    </source>
</evidence>